<keyword evidence="2" id="KW-0812">Transmembrane</keyword>
<evidence type="ECO:0008006" key="5">
    <source>
        <dbReference type="Google" id="ProtNLM"/>
    </source>
</evidence>
<name>A0AAV7MVT0_PLEWA</name>
<keyword evidence="2" id="KW-1133">Transmembrane helix</keyword>
<gene>
    <name evidence="3" type="ORF">NDU88_001862</name>
</gene>
<evidence type="ECO:0000313" key="3">
    <source>
        <dbReference type="EMBL" id="KAJ1104450.1"/>
    </source>
</evidence>
<evidence type="ECO:0000256" key="1">
    <source>
        <dbReference type="SAM" id="MobiDB-lite"/>
    </source>
</evidence>
<feature type="region of interest" description="Disordered" evidence="1">
    <location>
        <begin position="216"/>
        <end position="422"/>
    </location>
</feature>
<feature type="transmembrane region" description="Helical" evidence="2">
    <location>
        <begin position="34"/>
        <end position="58"/>
    </location>
</feature>
<evidence type="ECO:0000256" key="2">
    <source>
        <dbReference type="SAM" id="Phobius"/>
    </source>
</evidence>
<feature type="compositionally biased region" description="Basic and acidic residues" evidence="1">
    <location>
        <begin position="393"/>
        <end position="411"/>
    </location>
</feature>
<sequence length="422" mass="45110">MKDKDFMPNMERGKPATYTGDKKAKMAAKTNKKWVRLATVFAYVLSVSLAAIILAIYYSLIWKPVRSSGDQVNPGQEVTVEMDNTTATAGLPDLSPTNSTPAGRAAGMALGASDPESQKRSLRPRGGAAVQGEEVFASQRRVDPSLPQTPQPPAFTGDKHVDAGLQQELQTSPLMTDHPISRVQEATVTTSHYNPGDVAVLRGSLGTGDYVKEATTSSRAADTSGVESVQTRGYVKEQESSTPLRPTGTGYVQTRGTAKEDPTHWGPTDSSVKGSAQSRDSFNVQESTTRWRPADTSVQTEIFIEEGTTHPRPTDTPDFSAQAETVSASRASRLPTGISTTKTFQSSTEAPGGDPDVRYPSGATETRTSFSSETSEGDFDVRGSTFSIGEQTPHLDERPRTVPSADSDKGPSEYPPTAQGSL</sequence>
<dbReference type="InterPro" id="IPR029162">
    <property type="entry name" value="InaF-motif"/>
</dbReference>
<dbReference type="Proteomes" id="UP001066276">
    <property type="component" value="Chromosome 9"/>
</dbReference>
<feature type="compositionally biased region" description="Polar residues" evidence="1">
    <location>
        <begin position="317"/>
        <end position="330"/>
    </location>
</feature>
<dbReference type="PANTHER" id="PTHR34929:SF1">
    <property type="entry name" value="INAF MOTIF CONTAINING 2"/>
    <property type="match status" value="1"/>
</dbReference>
<dbReference type="Pfam" id="PF15018">
    <property type="entry name" value="InaF-motif"/>
    <property type="match status" value="1"/>
</dbReference>
<feature type="compositionally biased region" description="Polar residues" evidence="1">
    <location>
        <begin position="268"/>
        <end position="300"/>
    </location>
</feature>
<feature type="compositionally biased region" description="Polar residues" evidence="1">
    <location>
        <begin position="216"/>
        <end position="231"/>
    </location>
</feature>
<proteinExistence type="predicted"/>
<dbReference type="PANTHER" id="PTHR34929">
    <property type="entry name" value="ZGC:153157"/>
    <property type="match status" value="1"/>
</dbReference>
<accession>A0AAV7MVT0</accession>
<feature type="compositionally biased region" description="Polar residues" evidence="1">
    <location>
        <begin position="337"/>
        <end position="349"/>
    </location>
</feature>
<feature type="region of interest" description="Disordered" evidence="1">
    <location>
        <begin position="87"/>
        <end position="132"/>
    </location>
</feature>
<feature type="compositionally biased region" description="Low complexity" evidence="1">
    <location>
        <begin position="364"/>
        <end position="374"/>
    </location>
</feature>
<dbReference type="AlphaFoldDB" id="A0AAV7MVT0"/>
<keyword evidence="2" id="KW-0472">Membrane</keyword>
<keyword evidence="4" id="KW-1185">Reference proteome</keyword>
<dbReference type="EMBL" id="JANPWB010000013">
    <property type="protein sequence ID" value="KAJ1104450.1"/>
    <property type="molecule type" value="Genomic_DNA"/>
</dbReference>
<feature type="compositionally biased region" description="Polar residues" evidence="1">
    <location>
        <begin position="240"/>
        <end position="256"/>
    </location>
</feature>
<comment type="caution">
    <text evidence="3">The sequence shown here is derived from an EMBL/GenBank/DDBJ whole genome shotgun (WGS) entry which is preliminary data.</text>
</comment>
<organism evidence="3 4">
    <name type="scientific">Pleurodeles waltl</name>
    <name type="common">Iberian ribbed newt</name>
    <dbReference type="NCBI Taxonomy" id="8319"/>
    <lineage>
        <taxon>Eukaryota</taxon>
        <taxon>Metazoa</taxon>
        <taxon>Chordata</taxon>
        <taxon>Craniata</taxon>
        <taxon>Vertebrata</taxon>
        <taxon>Euteleostomi</taxon>
        <taxon>Amphibia</taxon>
        <taxon>Batrachia</taxon>
        <taxon>Caudata</taxon>
        <taxon>Salamandroidea</taxon>
        <taxon>Salamandridae</taxon>
        <taxon>Pleurodelinae</taxon>
        <taxon>Pleurodeles</taxon>
    </lineage>
</organism>
<protein>
    <recommendedName>
        <fullName evidence="5">Transmembrane protein INAFM2</fullName>
    </recommendedName>
</protein>
<evidence type="ECO:0000313" key="4">
    <source>
        <dbReference type="Proteomes" id="UP001066276"/>
    </source>
</evidence>
<reference evidence="3" key="1">
    <citation type="journal article" date="2022" name="bioRxiv">
        <title>Sequencing and chromosome-scale assembly of the giantPleurodeles waltlgenome.</title>
        <authorList>
            <person name="Brown T."/>
            <person name="Elewa A."/>
            <person name="Iarovenko S."/>
            <person name="Subramanian E."/>
            <person name="Araus A.J."/>
            <person name="Petzold A."/>
            <person name="Susuki M."/>
            <person name="Suzuki K.-i.T."/>
            <person name="Hayashi T."/>
            <person name="Toyoda A."/>
            <person name="Oliveira C."/>
            <person name="Osipova E."/>
            <person name="Leigh N.D."/>
            <person name="Simon A."/>
            <person name="Yun M.H."/>
        </authorList>
    </citation>
    <scope>NUCLEOTIDE SEQUENCE</scope>
    <source>
        <strain evidence="3">20211129_DDA</strain>
        <tissue evidence="3">Liver</tissue>
    </source>
</reference>